<dbReference type="AlphaFoldDB" id="A0AAP0N5P1"/>
<evidence type="ECO:0000256" key="6">
    <source>
        <dbReference type="SAM" id="Phobius"/>
    </source>
</evidence>
<evidence type="ECO:0000256" key="4">
    <source>
        <dbReference type="PROSITE-ProRule" id="PRU01343"/>
    </source>
</evidence>
<sequence>MKSKGTKTVPTSSCASSSHDNQNSSSDGNLNASHSNETPDAMGINGGVIKFYNKRCYCGRRAVILISMTADNPHRLFYKCFSNRCTFFQWWSPTNNEANEILQRQDLYDVYGKHDWRNQENVGAEFSGRFNKIESMISGTKRSVNMIIIILLVMFYVVVCKMNKITTNT</sequence>
<dbReference type="Pfam" id="PF06839">
    <property type="entry name" value="Zn_ribbon_GRF"/>
    <property type="match status" value="1"/>
</dbReference>
<feature type="compositionally biased region" description="Low complexity" evidence="5">
    <location>
        <begin position="12"/>
        <end position="26"/>
    </location>
</feature>
<feature type="compositionally biased region" description="Polar residues" evidence="5">
    <location>
        <begin position="27"/>
        <end position="38"/>
    </location>
</feature>
<accession>A0AAP0N5P1</accession>
<keyword evidence="2 4" id="KW-0863">Zinc-finger</keyword>
<evidence type="ECO:0000313" key="8">
    <source>
        <dbReference type="EMBL" id="KAK9230389.1"/>
    </source>
</evidence>
<evidence type="ECO:0000256" key="3">
    <source>
        <dbReference type="ARBA" id="ARBA00022833"/>
    </source>
</evidence>
<name>A0AAP0N5P1_9ROSI</name>
<evidence type="ECO:0000256" key="1">
    <source>
        <dbReference type="ARBA" id="ARBA00022723"/>
    </source>
</evidence>
<feature type="domain" description="GRF-type" evidence="7">
    <location>
        <begin position="56"/>
        <end position="94"/>
    </location>
</feature>
<protein>
    <recommendedName>
        <fullName evidence="7">GRF-type domain-containing protein</fullName>
    </recommendedName>
</protein>
<evidence type="ECO:0000313" key="9">
    <source>
        <dbReference type="Proteomes" id="UP001428341"/>
    </source>
</evidence>
<feature type="compositionally biased region" description="Polar residues" evidence="5">
    <location>
        <begin position="1"/>
        <end position="11"/>
    </location>
</feature>
<gene>
    <name evidence="8" type="ORF">WN944_023356</name>
</gene>
<keyword evidence="6" id="KW-1133">Transmembrane helix</keyword>
<keyword evidence="6" id="KW-0472">Membrane</keyword>
<keyword evidence="1" id="KW-0479">Metal-binding</keyword>
<comment type="caution">
    <text evidence="8">The sequence shown here is derived from an EMBL/GenBank/DDBJ whole genome shotgun (WGS) entry which is preliminary data.</text>
</comment>
<dbReference type="InterPro" id="IPR010666">
    <property type="entry name" value="Znf_GRF"/>
</dbReference>
<keyword evidence="6" id="KW-0812">Transmembrane</keyword>
<keyword evidence="9" id="KW-1185">Reference proteome</keyword>
<feature type="transmembrane region" description="Helical" evidence="6">
    <location>
        <begin position="142"/>
        <end position="159"/>
    </location>
</feature>
<evidence type="ECO:0000256" key="2">
    <source>
        <dbReference type="ARBA" id="ARBA00022771"/>
    </source>
</evidence>
<keyword evidence="3" id="KW-0862">Zinc</keyword>
<dbReference type="PANTHER" id="PTHR33248">
    <property type="entry name" value="ZINC ION-BINDING PROTEIN"/>
    <property type="match status" value="1"/>
</dbReference>
<reference evidence="8 9" key="1">
    <citation type="submission" date="2024-05" db="EMBL/GenBank/DDBJ databases">
        <title>Haplotype-resolved chromosome-level genome assembly of Huyou (Citrus changshanensis).</title>
        <authorList>
            <person name="Miao C."/>
            <person name="Chen W."/>
            <person name="Wu Y."/>
            <person name="Wang L."/>
            <person name="Zhao S."/>
            <person name="Grierson D."/>
            <person name="Xu C."/>
            <person name="Chen K."/>
        </authorList>
    </citation>
    <scope>NUCLEOTIDE SEQUENCE [LARGE SCALE GENOMIC DNA]</scope>
    <source>
        <strain evidence="8">01-14</strain>
        <tissue evidence="8">Leaf</tissue>
    </source>
</reference>
<evidence type="ECO:0000259" key="7">
    <source>
        <dbReference type="PROSITE" id="PS51999"/>
    </source>
</evidence>
<dbReference type="EMBL" id="JBCGBO010000001">
    <property type="protein sequence ID" value="KAK9230389.1"/>
    <property type="molecule type" value="Genomic_DNA"/>
</dbReference>
<evidence type="ECO:0000256" key="5">
    <source>
        <dbReference type="SAM" id="MobiDB-lite"/>
    </source>
</evidence>
<feature type="region of interest" description="Disordered" evidence="5">
    <location>
        <begin position="1"/>
        <end position="39"/>
    </location>
</feature>
<organism evidence="8 9">
    <name type="scientific">Citrus x changshan-huyou</name>
    <dbReference type="NCBI Taxonomy" id="2935761"/>
    <lineage>
        <taxon>Eukaryota</taxon>
        <taxon>Viridiplantae</taxon>
        <taxon>Streptophyta</taxon>
        <taxon>Embryophyta</taxon>
        <taxon>Tracheophyta</taxon>
        <taxon>Spermatophyta</taxon>
        <taxon>Magnoliopsida</taxon>
        <taxon>eudicotyledons</taxon>
        <taxon>Gunneridae</taxon>
        <taxon>Pentapetalae</taxon>
        <taxon>rosids</taxon>
        <taxon>malvids</taxon>
        <taxon>Sapindales</taxon>
        <taxon>Rutaceae</taxon>
        <taxon>Aurantioideae</taxon>
        <taxon>Citrus</taxon>
    </lineage>
</organism>
<proteinExistence type="predicted"/>
<dbReference type="PROSITE" id="PS51999">
    <property type="entry name" value="ZF_GRF"/>
    <property type="match status" value="1"/>
</dbReference>
<dbReference type="Proteomes" id="UP001428341">
    <property type="component" value="Unassembled WGS sequence"/>
</dbReference>
<dbReference type="GO" id="GO:0008270">
    <property type="term" value="F:zinc ion binding"/>
    <property type="evidence" value="ECO:0007669"/>
    <property type="project" value="UniProtKB-KW"/>
</dbReference>